<reference evidence="2" key="2">
    <citation type="journal article" date="2023" name="IMA Fungus">
        <title>Comparative genomic study of the Penicillium genus elucidates a diverse pangenome and 15 lateral gene transfer events.</title>
        <authorList>
            <person name="Petersen C."/>
            <person name="Sorensen T."/>
            <person name="Nielsen M.R."/>
            <person name="Sondergaard T.E."/>
            <person name="Sorensen J.L."/>
            <person name="Fitzpatrick D.A."/>
            <person name="Frisvad J.C."/>
            <person name="Nielsen K.L."/>
        </authorList>
    </citation>
    <scope>NUCLEOTIDE SEQUENCE</scope>
    <source>
        <strain evidence="2">IBT 34128</strain>
    </source>
</reference>
<reference evidence="2" key="1">
    <citation type="submission" date="2022-11" db="EMBL/GenBank/DDBJ databases">
        <authorList>
            <person name="Petersen C."/>
        </authorList>
    </citation>
    <scope>NUCLEOTIDE SEQUENCE</scope>
    <source>
        <strain evidence="2">IBT 34128</strain>
    </source>
</reference>
<dbReference type="Proteomes" id="UP001141434">
    <property type="component" value="Unassembled WGS sequence"/>
</dbReference>
<gene>
    <name evidence="2" type="ORF">NUU61_001707</name>
</gene>
<dbReference type="AlphaFoldDB" id="A0A9W9FQT8"/>
<proteinExistence type="predicted"/>
<accession>A0A9W9FQT8</accession>
<name>A0A9W9FQT8_9EURO</name>
<dbReference type="EMBL" id="JAPMSZ010000004">
    <property type="protein sequence ID" value="KAJ5104360.1"/>
    <property type="molecule type" value="Genomic_DNA"/>
</dbReference>
<dbReference type="InterPro" id="IPR016039">
    <property type="entry name" value="Thiolase-like"/>
</dbReference>
<protein>
    <recommendedName>
        <fullName evidence="1">Beta-ketoacyl synthase C-terminal domain-containing protein</fullName>
    </recommendedName>
</protein>
<evidence type="ECO:0000313" key="2">
    <source>
        <dbReference type="EMBL" id="KAJ5104360.1"/>
    </source>
</evidence>
<evidence type="ECO:0000313" key="3">
    <source>
        <dbReference type="Proteomes" id="UP001141434"/>
    </source>
</evidence>
<organism evidence="2 3">
    <name type="scientific">Penicillium alfredii</name>
    <dbReference type="NCBI Taxonomy" id="1506179"/>
    <lineage>
        <taxon>Eukaryota</taxon>
        <taxon>Fungi</taxon>
        <taxon>Dikarya</taxon>
        <taxon>Ascomycota</taxon>
        <taxon>Pezizomycotina</taxon>
        <taxon>Eurotiomycetes</taxon>
        <taxon>Eurotiomycetidae</taxon>
        <taxon>Eurotiales</taxon>
        <taxon>Aspergillaceae</taxon>
        <taxon>Penicillium</taxon>
    </lineage>
</organism>
<comment type="caution">
    <text evidence="2">The sequence shown here is derived from an EMBL/GenBank/DDBJ whole genome shotgun (WGS) entry which is preliminary data.</text>
</comment>
<evidence type="ECO:0000259" key="1">
    <source>
        <dbReference type="Pfam" id="PF02801"/>
    </source>
</evidence>
<sequence length="61" mass="6679">MVKGKESELPCYISSVKPNVGYLEADAGAVNFIKTILSVYKGILLPSSIRAFTRSSRAWKS</sequence>
<dbReference type="InterPro" id="IPR014031">
    <property type="entry name" value="Ketoacyl_synth_C"/>
</dbReference>
<dbReference type="Pfam" id="PF02801">
    <property type="entry name" value="Ketoacyl-synt_C"/>
    <property type="match status" value="1"/>
</dbReference>
<dbReference type="Gene3D" id="3.40.47.10">
    <property type="match status" value="1"/>
</dbReference>
<keyword evidence="3" id="KW-1185">Reference proteome</keyword>
<feature type="domain" description="Beta-ketoacyl synthase C-terminal" evidence="1">
    <location>
        <begin position="5"/>
        <end position="47"/>
    </location>
</feature>
<dbReference type="GO" id="GO:0016746">
    <property type="term" value="F:acyltransferase activity"/>
    <property type="evidence" value="ECO:0007669"/>
    <property type="project" value="InterPro"/>
</dbReference>
<dbReference type="GeneID" id="81391457"/>
<dbReference type="RefSeq" id="XP_056513356.1">
    <property type="nucleotide sequence ID" value="XM_056652289.1"/>
</dbReference>
<dbReference type="SUPFAM" id="SSF53901">
    <property type="entry name" value="Thiolase-like"/>
    <property type="match status" value="1"/>
</dbReference>